<dbReference type="InterPro" id="IPR032466">
    <property type="entry name" value="Metal_Hydrolase"/>
</dbReference>
<dbReference type="Gene3D" id="3.20.20.140">
    <property type="entry name" value="Metal-dependent hydrolases"/>
    <property type="match status" value="1"/>
</dbReference>
<evidence type="ECO:0000313" key="4">
    <source>
        <dbReference type="EMBL" id="GAP65782.1"/>
    </source>
</evidence>
<feature type="signal peptide" evidence="1">
    <location>
        <begin position="1"/>
        <end position="19"/>
    </location>
</feature>
<evidence type="ECO:0000259" key="2">
    <source>
        <dbReference type="Pfam" id="PF01979"/>
    </source>
</evidence>
<dbReference type="AlphaFoldDB" id="A0A0K8QMX5"/>
<name>A0A0K8QMX5_9GAMM</name>
<accession>A0A0K8QMX5</accession>
<organism evidence="4">
    <name type="scientific">Mizugakiibacter sediminis</name>
    <dbReference type="NCBI Taxonomy" id="1475481"/>
    <lineage>
        <taxon>Bacteria</taxon>
        <taxon>Pseudomonadati</taxon>
        <taxon>Pseudomonadota</taxon>
        <taxon>Gammaproteobacteria</taxon>
        <taxon>Lysobacterales</taxon>
        <taxon>Rhodanobacteraceae</taxon>
        <taxon>Mizugakiibacter</taxon>
    </lineage>
</organism>
<dbReference type="SUPFAM" id="SSF51338">
    <property type="entry name" value="Composite domain of metallo-dependent hydrolases"/>
    <property type="match status" value="1"/>
</dbReference>
<keyword evidence="1" id="KW-0732">Signal</keyword>
<dbReference type="EMBL" id="DF952378">
    <property type="protein sequence ID" value="GAN44512.1"/>
    <property type="molecule type" value="Genomic_DNA"/>
</dbReference>
<dbReference type="InterPro" id="IPR011059">
    <property type="entry name" value="Metal-dep_hydrolase_composite"/>
</dbReference>
<dbReference type="Pfam" id="PF01979">
    <property type="entry name" value="Amidohydro_1"/>
    <property type="match status" value="1"/>
</dbReference>
<sequence>MNRLLALCLGLSLVVGATAASDQPPGVDPHDFVAYDAKVLALTGARLIDGTGAAPRAHVTVLIRDGRIAAVGDDGSVAIPAEARRIDLAGKTLLPGYVMLHEHLFYPTGRLSYASMPYSFPRLYLAGGVTTMRTAGSINPYADLGIKQWIDAGRAVGPHIFFTGPYLTAASPEFPIMQVPDFGTPRSAREEVRHWIDLGARDFKTYTTISRKTLKAVIDEAHAHGARVTGHLCSVTLAEAAALGIDDLEHGVFVATDFVKDKQPDRCPPYAEVAKSIAALDVQGPQAQALIRTLVARRVALTSTLPVFEAFTPGRPPLPAGVLDLMSAQARDNYLRAYAAVTAGHSQTAIDAFKHGMAFEKAFLDAGGLLVSGTDPTGNGGVVPGYSNAREVELLVEAGLTLPQAVQVATLNGAKFLHIDGETGSVAVGKRADLSVIDGDPTHDPRALRKVQWVFKDGIGYDAAKLRDSVRGDVGTR</sequence>
<proteinExistence type="predicted"/>
<reference evidence="3" key="1">
    <citation type="submission" date="2015-03" db="EMBL/GenBank/DDBJ databases">
        <title>Draft genome sequence of Mizugakiibacter sediminis skMP5.</title>
        <authorList>
            <person name="Watanabe T."/>
            <person name="Kojima H."/>
            <person name="Fukui M."/>
        </authorList>
    </citation>
    <scope>NUCLEOTIDE SEQUENCE</scope>
    <source>
        <strain evidence="3">SkMP5</strain>
    </source>
</reference>
<feature type="chain" id="PRO_5007414606" evidence="1">
    <location>
        <begin position="20"/>
        <end position="477"/>
    </location>
</feature>
<dbReference type="InterPro" id="IPR006680">
    <property type="entry name" value="Amidohydro-rel"/>
</dbReference>
<dbReference type="HOGENOM" id="CLU_023620_4_2_6"/>
<dbReference type="InterPro" id="IPR051781">
    <property type="entry name" value="Metallo-dep_Hydrolase"/>
</dbReference>
<dbReference type="PANTHER" id="PTHR43135:SF3">
    <property type="entry name" value="ALPHA-D-RIBOSE 1-METHYLPHOSPHONATE 5-TRIPHOSPHATE DIPHOSPHATASE"/>
    <property type="match status" value="1"/>
</dbReference>
<dbReference type="PANTHER" id="PTHR43135">
    <property type="entry name" value="ALPHA-D-RIBOSE 1-METHYLPHOSPHONATE 5-TRIPHOSPHATE DIPHOSPHATASE"/>
    <property type="match status" value="1"/>
</dbReference>
<evidence type="ECO:0000256" key="1">
    <source>
        <dbReference type="SAM" id="SignalP"/>
    </source>
</evidence>
<keyword evidence="5" id="KW-1185">Reference proteome</keyword>
<evidence type="ECO:0000313" key="3">
    <source>
        <dbReference type="EMBL" id="GAN44512.1"/>
    </source>
</evidence>
<dbReference type="STRING" id="1475481.GCA_000953855_01093"/>
<dbReference type="GO" id="GO:0016810">
    <property type="term" value="F:hydrolase activity, acting on carbon-nitrogen (but not peptide) bonds"/>
    <property type="evidence" value="ECO:0007669"/>
    <property type="project" value="InterPro"/>
</dbReference>
<dbReference type="EMBL" id="DF970177">
    <property type="protein sequence ID" value="GAP65782.1"/>
    <property type="molecule type" value="Genomic_DNA"/>
</dbReference>
<evidence type="ECO:0000313" key="5">
    <source>
        <dbReference type="Proteomes" id="UP000253740"/>
    </source>
</evidence>
<dbReference type="Proteomes" id="UP000253740">
    <property type="component" value="Unassembled WGS sequence"/>
</dbReference>
<dbReference type="OrthoDB" id="9807210at2"/>
<reference evidence="4" key="2">
    <citation type="submission" date="2015-08" db="EMBL/GenBank/DDBJ databases">
        <title>Complete DNA Sequence of Pseudomonas syringae pv. actinidiae, the Causal Agent of Kiwifruit Canker Disease.</title>
        <authorList>
            <person name="Rikkerink E.H.A."/>
            <person name="Fineran P.C."/>
        </authorList>
    </citation>
    <scope>NUCLEOTIDE SEQUENCE</scope>
    <source>
        <strain evidence="4">SkMP5</strain>
    </source>
</reference>
<gene>
    <name evidence="3" type="ORF">MBSD_1047</name>
    <name evidence="4" type="ORF">MBSD_n1073</name>
</gene>
<protein>
    <submittedName>
        <fullName evidence="4">Amidohydrolase</fullName>
    </submittedName>
</protein>
<dbReference type="RefSeq" id="WP_062535866.1">
    <property type="nucleotide sequence ID" value="NZ_DF970177.1"/>
</dbReference>
<dbReference type="SUPFAM" id="SSF51556">
    <property type="entry name" value="Metallo-dependent hydrolases"/>
    <property type="match status" value="1"/>
</dbReference>
<feature type="domain" description="Amidohydrolase-related" evidence="2">
    <location>
        <begin position="92"/>
        <end position="458"/>
    </location>
</feature>
<dbReference type="Gene3D" id="2.30.40.10">
    <property type="entry name" value="Urease, subunit C, domain 1"/>
    <property type="match status" value="2"/>
</dbReference>
<keyword evidence="4" id="KW-0378">Hydrolase</keyword>